<dbReference type="InterPro" id="IPR002734">
    <property type="entry name" value="RibDG_C"/>
</dbReference>
<keyword evidence="3" id="KW-1185">Reference proteome</keyword>
<dbReference type="GO" id="GO:0008703">
    <property type="term" value="F:5-amino-6-(5-phosphoribosylamino)uracil reductase activity"/>
    <property type="evidence" value="ECO:0007669"/>
    <property type="project" value="InterPro"/>
</dbReference>
<dbReference type="InterPro" id="IPR050765">
    <property type="entry name" value="Riboflavin_Biosynth_HTPR"/>
</dbReference>
<evidence type="ECO:0000259" key="1">
    <source>
        <dbReference type="Pfam" id="PF01872"/>
    </source>
</evidence>
<protein>
    <submittedName>
        <fullName evidence="2">Dihydrofolate reductase family protein</fullName>
    </submittedName>
</protein>
<dbReference type="Pfam" id="PF01872">
    <property type="entry name" value="RibD_C"/>
    <property type="match status" value="1"/>
</dbReference>
<dbReference type="InterPro" id="IPR024072">
    <property type="entry name" value="DHFR-like_dom_sf"/>
</dbReference>
<name>A0A926KXW9_9BACL</name>
<accession>A0A926KXW9</accession>
<organism evidence="2 3">
    <name type="scientific">Paenibacillus sedimenti</name>
    <dbReference type="NCBI Taxonomy" id="2770274"/>
    <lineage>
        <taxon>Bacteria</taxon>
        <taxon>Bacillati</taxon>
        <taxon>Bacillota</taxon>
        <taxon>Bacilli</taxon>
        <taxon>Bacillales</taxon>
        <taxon>Paenibacillaceae</taxon>
        <taxon>Paenibacillus</taxon>
    </lineage>
</organism>
<dbReference type="Proteomes" id="UP000650466">
    <property type="component" value="Unassembled WGS sequence"/>
</dbReference>
<dbReference type="EMBL" id="JACVVD010000033">
    <property type="protein sequence ID" value="MBD0384891.1"/>
    <property type="molecule type" value="Genomic_DNA"/>
</dbReference>
<evidence type="ECO:0000313" key="3">
    <source>
        <dbReference type="Proteomes" id="UP000650466"/>
    </source>
</evidence>
<gene>
    <name evidence="2" type="ORF">ICC18_33320</name>
</gene>
<reference evidence="2" key="1">
    <citation type="submission" date="2020-09" db="EMBL/GenBank/DDBJ databases">
        <title>Draft Genome Sequence of Paenibacillus sp. WST5.</title>
        <authorList>
            <person name="Bao Z."/>
        </authorList>
    </citation>
    <scope>NUCLEOTIDE SEQUENCE</scope>
    <source>
        <strain evidence="2">WST5</strain>
    </source>
</reference>
<comment type="caution">
    <text evidence="2">The sequence shown here is derived from an EMBL/GenBank/DDBJ whole genome shotgun (WGS) entry which is preliminary data.</text>
</comment>
<dbReference type="GO" id="GO:0009231">
    <property type="term" value="P:riboflavin biosynthetic process"/>
    <property type="evidence" value="ECO:0007669"/>
    <property type="project" value="InterPro"/>
</dbReference>
<dbReference type="RefSeq" id="WP_188178647.1">
    <property type="nucleotide sequence ID" value="NZ_JACVVD010000033.1"/>
</dbReference>
<sequence>MRKVKVSMYLTLDGVMENPAWTAPYFNEEVGEFQRALLFSSDTLLLGRVTYEGMSAAWPTMEDEVGFADRMNNYPKYVASTTLEEGPWNATMIKGNIVEEVSKLKQLPGQDILIYGSGDLIHTLMEHDLIDEYHFMIQPVVHGSGKRLFKDESYTKGFKLDKVQTTSTGVSILSYQLEKTN</sequence>
<evidence type="ECO:0000313" key="2">
    <source>
        <dbReference type="EMBL" id="MBD0384891.1"/>
    </source>
</evidence>
<dbReference type="AlphaFoldDB" id="A0A926KXW9"/>
<dbReference type="Gene3D" id="3.40.430.10">
    <property type="entry name" value="Dihydrofolate Reductase, subunit A"/>
    <property type="match status" value="1"/>
</dbReference>
<dbReference type="PANTHER" id="PTHR38011:SF11">
    <property type="entry name" value="2,5-DIAMINO-6-RIBOSYLAMINO-4(3H)-PYRIMIDINONE 5'-PHOSPHATE REDUCTASE"/>
    <property type="match status" value="1"/>
</dbReference>
<dbReference type="SUPFAM" id="SSF53597">
    <property type="entry name" value="Dihydrofolate reductase-like"/>
    <property type="match status" value="1"/>
</dbReference>
<feature type="domain" description="Bacterial bifunctional deaminase-reductase C-terminal" evidence="1">
    <location>
        <begin position="2"/>
        <end position="170"/>
    </location>
</feature>
<dbReference type="PANTHER" id="PTHR38011">
    <property type="entry name" value="DIHYDROFOLATE REDUCTASE FAMILY PROTEIN (AFU_ORTHOLOGUE AFUA_8G06820)"/>
    <property type="match status" value="1"/>
</dbReference>
<proteinExistence type="predicted"/>